<feature type="signal peptide" evidence="2">
    <location>
        <begin position="1"/>
        <end position="25"/>
    </location>
</feature>
<dbReference type="EMBL" id="JBAMIC010000007">
    <property type="protein sequence ID" value="KAK7106006.1"/>
    <property type="molecule type" value="Genomic_DNA"/>
</dbReference>
<sequence length="126" mass="13891">MMLCFSACSLAFFWILLPILTTCDTSPGKGLTHEISETTNVLIFISCVILFTIVVASLVCVSCKRGGKQTYDQPAPPETWPPQNYQNLLYMDTANLRNAQSTTSEALAHDYEDVAEIVVKKGHSLC</sequence>
<name>A0AAN9GF95_9CAEN</name>
<keyword evidence="4" id="KW-1185">Reference proteome</keyword>
<evidence type="ECO:0000256" key="2">
    <source>
        <dbReference type="SAM" id="SignalP"/>
    </source>
</evidence>
<gene>
    <name evidence="3" type="ORF">V1264_017313</name>
</gene>
<feature type="transmembrane region" description="Helical" evidence="1">
    <location>
        <begin position="41"/>
        <end position="61"/>
    </location>
</feature>
<keyword evidence="2" id="KW-0732">Signal</keyword>
<proteinExistence type="predicted"/>
<evidence type="ECO:0000313" key="4">
    <source>
        <dbReference type="Proteomes" id="UP001374579"/>
    </source>
</evidence>
<reference evidence="3 4" key="1">
    <citation type="submission" date="2024-02" db="EMBL/GenBank/DDBJ databases">
        <title>Chromosome-scale genome assembly of the rough periwinkle Littorina saxatilis.</title>
        <authorList>
            <person name="De Jode A."/>
            <person name="Faria R."/>
            <person name="Formenti G."/>
            <person name="Sims Y."/>
            <person name="Smith T.P."/>
            <person name="Tracey A."/>
            <person name="Wood J.M.D."/>
            <person name="Zagrodzka Z.B."/>
            <person name="Johannesson K."/>
            <person name="Butlin R.K."/>
            <person name="Leder E.H."/>
        </authorList>
    </citation>
    <scope>NUCLEOTIDE SEQUENCE [LARGE SCALE GENOMIC DNA]</scope>
    <source>
        <strain evidence="3">Snail1</strain>
        <tissue evidence="3">Muscle</tissue>
    </source>
</reference>
<keyword evidence="1" id="KW-1133">Transmembrane helix</keyword>
<dbReference type="AlphaFoldDB" id="A0AAN9GF95"/>
<evidence type="ECO:0000256" key="1">
    <source>
        <dbReference type="SAM" id="Phobius"/>
    </source>
</evidence>
<accession>A0AAN9GF95</accession>
<feature type="chain" id="PRO_5043043076" evidence="2">
    <location>
        <begin position="26"/>
        <end position="126"/>
    </location>
</feature>
<keyword evidence="1" id="KW-0812">Transmembrane</keyword>
<comment type="caution">
    <text evidence="3">The sequence shown here is derived from an EMBL/GenBank/DDBJ whole genome shotgun (WGS) entry which is preliminary data.</text>
</comment>
<protein>
    <submittedName>
        <fullName evidence="3">Uncharacterized protein</fullName>
    </submittedName>
</protein>
<keyword evidence="1" id="KW-0472">Membrane</keyword>
<organism evidence="3 4">
    <name type="scientific">Littorina saxatilis</name>
    <dbReference type="NCBI Taxonomy" id="31220"/>
    <lineage>
        <taxon>Eukaryota</taxon>
        <taxon>Metazoa</taxon>
        <taxon>Spiralia</taxon>
        <taxon>Lophotrochozoa</taxon>
        <taxon>Mollusca</taxon>
        <taxon>Gastropoda</taxon>
        <taxon>Caenogastropoda</taxon>
        <taxon>Littorinimorpha</taxon>
        <taxon>Littorinoidea</taxon>
        <taxon>Littorinidae</taxon>
        <taxon>Littorina</taxon>
    </lineage>
</organism>
<evidence type="ECO:0000313" key="3">
    <source>
        <dbReference type="EMBL" id="KAK7106006.1"/>
    </source>
</evidence>
<dbReference type="Proteomes" id="UP001374579">
    <property type="component" value="Unassembled WGS sequence"/>
</dbReference>